<dbReference type="Gene3D" id="3.30.1240.10">
    <property type="match status" value="1"/>
</dbReference>
<evidence type="ECO:0000313" key="2">
    <source>
        <dbReference type="Proteomes" id="UP000654279"/>
    </source>
</evidence>
<protein>
    <submittedName>
        <fullName evidence="1">HAD hydrolase family protein</fullName>
    </submittedName>
</protein>
<dbReference type="Pfam" id="PF08282">
    <property type="entry name" value="Hydrolase_3"/>
    <property type="match status" value="1"/>
</dbReference>
<dbReference type="PANTHER" id="PTHR10000:SF8">
    <property type="entry name" value="HAD SUPERFAMILY HYDROLASE-LIKE, TYPE 3"/>
    <property type="match status" value="1"/>
</dbReference>
<sequence length="278" mass="30323">MRTLYVSDLDGTLLGRDGKLSAYTARTLQALTRRGMCFSYATARSLSSAQKVMGGIALPGPVIVYNGTFIRRTDGEILEARYFEADTATFLRGAMAAMGLSPVVYAYIGARECVSYLAGAANPAVREYLAARPGDKRFRPVQGEAALYEGRSFYMTCMGERQQVYPLYAALEGHKGVRVTFQRELGSRYYWCEMMPPEATKAAAARTLSRMLGCGRIVAFGDAVNDIPLLEAADEGYAVGNAVPELKRVARGVIGANDEDGPARFMAQDFLARLENRA</sequence>
<organism evidence="1 2">
    <name type="scientific">Luoshenia tenuis</name>
    <dbReference type="NCBI Taxonomy" id="2763654"/>
    <lineage>
        <taxon>Bacteria</taxon>
        <taxon>Bacillati</taxon>
        <taxon>Bacillota</taxon>
        <taxon>Clostridia</taxon>
        <taxon>Christensenellales</taxon>
        <taxon>Christensenellaceae</taxon>
        <taxon>Luoshenia</taxon>
    </lineage>
</organism>
<dbReference type="GO" id="GO:0016791">
    <property type="term" value="F:phosphatase activity"/>
    <property type="evidence" value="ECO:0007669"/>
    <property type="project" value="UniProtKB-ARBA"/>
</dbReference>
<dbReference type="SUPFAM" id="SSF56784">
    <property type="entry name" value="HAD-like"/>
    <property type="match status" value="1"/>
</dbReference>
<keyword evidence="1" id="KW-0378">Hydrolase</keyword>
<dbReference type="RefSeq" id="WP_249285522.1">
    <property type="nucleotide sequence ID" value="NZ_JACRSO010000004.1"/>
</dbReference>
<reference evidence="1" key="1">
    <citation type="submission" date="2020-08" db="EMBL/GenBank/DDBJ databases">
        <title>Genome public.</title>
        <authorList>
            <person name="Liu C."/>
            <person name="Sun Q."/>
        </authorList>
    </citation>
    <scope>NUCLEOTIDE SEQUENCE</scope>
    <source>
        <strain evidence="1">NSJ-44</strain>
    </source>
</reference>
<comment type="caution">
    <text evidence="1">The sequence shown here is derived from an EMBL/GenBank/DDBJ whole genome shotgun (WGS) entry which is preliminary data.</text>
</comment>
<evidence type="ECO:0000313" key="1">
    <source>
        <dbReference type="EMBL" id="MBC8529698.1"/>
    </source>
</evidence>
<dbReference type="Gene3D" id="3.40.50.1000">
    <property type="entry name" value="HAD superfamily/HAD-like"/>
    <property type="match status" value="1"/>
</dbReference>
<dbReference type="Proteomes" id="UP000654279">
    <property type="component" value="Unassembled WGS sequence"/>
</dbReference>
<keyword evidence="2" id="KW-1185">Reference proteome</keyword>
<gene>
    <name evidence="1" type="ORF">H8699_09685</name>
</gene>
<dbReference type="InterPro" id="IPR036412">
    <property type="entry name" value="HAD-like_sf"/>
</dbReference>
<accession>A0A926HN07</accession>
<dbReference type="PANTHER" id="PTHR10000">
    <property type="entry name" value="PHOSPHOSERINE PHOSPHATASE"/>
    <property type="match status" value="1"/>
</dbReference>
<dbReference type="EMBL" id="JACRSO010000004">
    <property type="protein sequence ID" value="MBC8529698.1"/>
    <property type="molecule type" value="Genomic_DNA"/>
</dbReference>
<proteinExistence type="predicted"/>
<dbReference type="InterPro" id="IPR023214">
    <property type="entry name" value="HAD_sf"/>
</dbReference>
<name>A0A926HN07_9FIRM</name>
<dbReference type="GO" id="GO:0000287">
    <property type="term" value="F:magnesium ion binding"/>
    <property type="evidence" value="ECO:0007669"/>
    <property type="project" value="TreeGrafter"/>
</dbReference>
<dbReference type="AlphaFoldDB" id="A0A926HN07"/>
<dbReference type="GO" id="GO:0005829">
    <property type="term" value="C:cytosol"/>
    <property type="evidence" value="ECO:0007669"/>
    <property type="project" value="TreeGrafter"/>
</dbReference>